<sequence length="58" mass="5952">MGASASCDQGRGRRGASTALAPLIALGWLLLRTLHEPALPEAVTSHPHPAEAAAPERA</sequence>
<proteinExistence type="predicted"/>
<dbReference type="EMBL" id="AP019620">
    <property type="protein sequence ID" value="BBJ38828.1"/>
    <property type="molecule type" value="Genomic_DNA"/>
</dbReference>
<dbReference type="AlphaFoldDB" id="A0A499UH56"/>
<evidence type="ECO:0000313" key="2">
    <source>
        <dbReference type="EMBL" id="BBJ38828.1"/>
    </source>
</evidence>
<name>A0A499UH56_9ACTN</name>
<gene>
    <name evidence="2" type="ORF">SSPO_015460</name>
</gene>
<protein>
    <submittedName>
        <fullName evidence="2">Uncharacterized protein</fullName>
    </submittedName>
</protein>
<feature type="region of interest" description="Disordered" evidence="1">
    <location>
        <begin position="39"/>
        <end position="58"/>
    </location>
</feature>
<evidence type="ECO:0000313" key="3">
    <source>
        <dbReference type="Proteomes" id="UP000463951"/>
    </source>
</evidence>
<evidence type="ECO:0000256" key="1">
    <source>
        <dbReference type="SAM" id="MobiDB-lite"/>
    </source>
</evidence>
<reference evidence="2 3" key="1">
    <citation type="journal article" date="2020" name="Int. J. Syst. Evol. Microbiol.">
        <title>Reclassification of Streptomyces castelarensis and Streptomyces sporoclivatus as later heterotypic synonyms of Streptomyces antimycoticus.</title>
        <authorList>
            <person name="Komaki H."/>
            <person name="Tamura T."/>
        </authorList>
    </citation>
    <scope>NUCLEOTIDE SEQUENCE [LARGE SCALE GENOMIC DNA]</scope>
    <source>
        <strain evidence="2 3">NBRC 100767</strain>
    </source>
</reference>
<accession>A0A499UH56</accession>
<organism evidence="2 3">
    <name type="scientific">Streptomyces antimycoticus</name>
    <dbReference type="NCBI Taxonomy" id="68175"/>
    <lineage>
        <taxon>Bacteria</taxon>
        <taxon>Bacillati</taxon>
        <taxon>Actinomycetota</taxon>
        <taxon>Actinomycetes</taxon>
        <taxon>Kitasatosporales</taxon>
        <taxon>Streptomycetaceae</taxon>
        <taxon>Streptomyces</taxon>
        <taxon>Streptomyces violaceusniger group</taxon>
    </lineage>
</organism>
<feature type="compositionally biased region" description="Low complexity" evidence="1">
    <location>
        <begin position="46"/>
        <end position="58"/>
    </location>
</feature>
<dbReference type="Proteomes" id="UP000463951">
    <property type="component" value="Chromosome"/>
</dbReference>